<evidence type="ECO:0000313" key="1">
    <source>
        <dbReference type="EMBL" id="MBD2319059.1"/>
    </source>
</evidence>
<protein>
    <recommendedName>
        <fullName evidence="3">DNA primase</fullName>
    </recommendedName>
</protein>
<name>A0ABR8CEA6_9CYAN</name>
<gene>
    <name evidence="1" type="ORF">H6G05_19715</name>
</gene>
<reference evidence="1 2" key="1">
    <citation type="journal article" date="2020" name="ISME J.">
        <title>Comparative genomics reveals insights into cyanobacterial evolution and habitat adaptation.</title>
        <authorList>
            <person name="Chen M.Y."/>
            <person name="Teng W.K."/>
            <person name="Zhao L."/>
            <person name="Hu C.X."/>
            <person name="Zhou Y.K."/>
            <person name="Han B.P."/>
            <person name="Song L.R."/>
            <person name="Shu W.S."/>
        </authorList>
    </citation>
    <scope>NUCLEOTIDE SEQUENCE [LARGE SCALE GENOMIC DNA]</scope>
    <source>
        <strain evidence="1 2">FACHB-1050</strain>
    </source>
</reference>
<accession>A0ABR8CEA6</accession>
<dbReference type="RefSeq" id="WP_190580661.1">
    <property type="nucleotide sequence ID" value="NZ_CAWPQU010000036.1"/>
</dbReference>
<proteinExistence type="predicted"/>
<keyword evidence="2" id="KW-1185">Reference proteome</keyword>
<dbReference type="EMBL" id="JACJQY010000041">
    <property type="protein sequence ID" value="MBD2319059.1"/>
    <property type="molecule type" value="Genomic_DNA"/>
</dbReference>
<evidence type="ECO:0000313" key="2">
    <source>
        <dbReference type="Proteomes" id="UP000618445"/>
    </source>
</evidence>
<dbReference type="Proteomes" id="UP000618445">
    <property type="component" value="Unassembled WGS sequence"/>
</dbReference>
<comment type="caution">
    <text evidence="1">The sequence shown here is derived from an EMBL/GenBank/DDBJ whole genome shotgun (WGS) entry which is preliminary data.</text>
</comment>
<organism evidence="1 2">
    <name type="scientific">Phormidium tenue FACHB-1050</name>
    <dbReference type="NCBI Taxonomy" id="2692857"/>
    <lineage>
        <taxon>Bacteria</taxon>
        <taxon>Bacillati</taxon>
        <taxon>Cyanobacteriota</taxon>
        <taxon>Cyanophyceae</taxon>
        <taxon>Oscillatoriophycideae</taxon>
        <taxon>Oscillatoriales</taxon>
        <taxon>Oscillatoriaceae</taxon>
        <taxon>Phormidium</taxon>
    </lineage>
</organism>
<sequence>MTSLNNQYSSRKFSPTKSHNPCPICDDITGKCRTASENQDFVLCMTHPSDADLADWKYLGETNGSYFAGKYVRMRPESESDRQERRDRNLKLRMAQQKAKRGNLAKLPDTAQRDRLYQNYLQKLDLDSLDRADLVSRGLSDAEIKSLGAKSTNSGYILPIKNPNGKILGFQIRLRDAASGRYRWHKPFGISAQQQNGELPLAFHGDIQVDCQRVVLVEGTGVKPYLAAKLRGCVAIGASGGQFVASKETLQSYFAEIGAKPELTRLEYAIDAGDIANPSVMRRHEKNLDFLADLGYTIDVLWWGQIAKTDDDIDELSGDAAIQLLTVEQFFQIANYQPKPKFSPFQWLKDKLFPKKPANGFANKSQTRRSPQSVLPQLKYEAGARIETWRDSLLTHKHVLDASATGTGKSYDAGRLRPELFDGVERIIYISNDSRNVTTATLQDWEILPARHNGLTNKSGKLRRVKSGESVHTQANCSRTGAISALRDKGVADTKVICETCPLLNACRGNSGDGFGFRHQRAIAFNSKILRSHPASLPSPNEFDYSKTLLIWEEVSESLTTMRQISVGREDVDQAIALLTRSEINNKLEIINVLNKLHGLLTDKSYHGIDFQAIKSAIPEIIDTTLLADLLKPDLSILDTVDGIADSEFENAKGKDKRELAKFHALLKRETTFHADEIKQKIDREVLKQWLVEFLDILSGAISHGDLHIQYEKLTVSLGDSRLREIAHRSSANLYLDATIDVTDLQMRLNAPVHTIKQSGQLVMPQVYQVNNLGRLGLQRREEKTAKVEAIIAHLTELDPTTRVIDFKKFAKSDTHGFWFRDSRGSNDFKSAKTFVIVGTPCANIAMLRADYVAMTGLHPIDKDADFAAFVDRHILATVMQCFGRKAGDRFQNGDVIYFLSDFNLGDMPHTLIKSGDITAEAMSNLELLQLKVNQIINSVTDGGFDLLNASERQLCQYFGIKRGILRYHFDWIKLLLDSLYNQLIHSFNESLVSLTDSQDLEIVDLWVGATELFLTEEIPIKETLAGIFEFFTEHIPLYLHSHVLARLSTYSRHKLFSTLVVLAINE</sequence>
<evidence type="ECO:0008006" key="3">
    <source>
        <dbReference type="Google" id="ProtNLM"/>
    </source>
</evidence>